<dbReference type="InterPro" id="IPR033704">
    <property type="entry name" value="dUTPase_trimeric"/>
</dbReference>
<dbReference type="InterPro" id="IPR036157">
    <property type="entry name" value="dUTPase-like_sf"/>
</dbReference>
<dbReference type="CDD" id="cd07557">
    <property type="entry name" value="trimeric_dUTPase"/>
    <property type="match status" value="1"/>
</dbReference>
<comment type="similarity">
    <text evidence="1">Belongs to the dUTPase family.</text>
</comment>
<name>A0A6J5MD02_9CAUD</name>
<dbReference type="GO" id="GO:0006226">
    <property type="term" value="P:dUMP biosynthetic process"/>
    <property type="evidence" value="ECO:0007669"/>
    <property type="project" value="InterPro"/>
</dbReference>
<gene>
    <name evidence="6" type="ORF">UFOVP450_220</name>
</gene>
<proteinExistence type="inferred from homology"/>
<accession>A0A6J5MD02</accession>
<protein>
    <recommendedName>
        <fullName evidence="2">dUTP diphosphatase</fullName>
        <ecNumber evidence="2">3.6.1.23</ecNumber>
    </recommendedName>
</protein>
<keyword evidence="4" id="KW-0546">Nucleotide metabolism</keyword>
<evidence type="ECO:0000256" key="4">
    <source>
        <dbReference type="ARBA" id="ARBA00023080"/>
    </source>
</evidence>
<reference evidence="6" key="1">
    <citation type="submission" date="2020-04" db="EMBL/GenBank/DDBJ databases">
        <authorList>
            <person name="Chiriac C."/>
            <person name="Salcher M."/>
            <person name="Ghai R."/>
            <person name="Kavagutti S V."/>
        </authorList>
    </citation>
    <scope>NUCLEOTIDE SEQUENCE</scope>
</reference>
<feature type="domain" description="dUTPase-like" evidence="5">
    <location>
        <begin position="13"/>
        <end position="141"/>
    </location>
</feature>
<evidence type="ECO:0000256" key="2">
    <source>
        <dbReference type="ARBA" id="ARBA00012379"/>
    </source>
</evidence>
<dbReference type="PANTHER" id="PTHR11241:SF0">
    <property type="entry name" value="DEOXYURIDINE 5'-TRIPHOSPHATE NUCLEOTIDOHYDROLASE"/>
    <property type="match status" value="1"/>
</dbReference>
<dbReference type="GO" id="GO:0000287">
    <property type="term" value="F:magnesium ion binding"/>
    <property type="evidence" value="ECO:0007669"/>
    <property type="project" value="InterPro"/>
</dbReference>
<evidence type="ECO:0000313" key="6">
    <source>
        <dbReference type="EMBL" id="CAB4143767.1"/>
    </source>
</evidence>
<dbReference type="GO" id="GO:0004170">
    <property type="term" value="F:dUTP diphosphatase activity"/>
    <property type="evidence" value="ECO:0007669"/>
    <property type="project" value="UniProtKB-EC"/>
</dbReference>
<organism evidence="6">
    <name type="scientific">uncultured Caudovirales phage</name>
    <dbReference type="NCBI Taxonomy" id="2100421"/>
    <lineage>
        <taxon>Viruses</taxon>
        <taxon>Duplodnaviria</taxon>
        <taxon>Heunggongvirae</taxon>
        <taxon>Uroviricota</taxon>
        <taxon>Caudoviricetes</taxon>
        <taxon>Peduoviridae</taxon>
        <taxon>Maltschvirus</taxon>
        <taxon>Maltschvirus maltsch</taxon>
    </lineage>
</organism>
<dbReference type="EMBL" id="LR796421">
    <property type="protein sequence ID" value="CAB4143767.1"/>
    <property type="molecule type" value="Genomic_DNA"/>
</dbReference>
<dbReference type="InterPro" id="IPR029054">
    <property type="entry name" value="dUTPase-like"/>
</dbReference>
<dbReference type="InterPro" id="IPR008181">
    <property type="entry name" value="dUTPase"/>
</dbReference>
<dbReference type="NCBIfam" id="NF001862">
    <property type="entry name" value="PRK00601.1"/>
    <property type="match status" value="1"/>
</dbReference>
<dbReference type="SUPFAM" id="SSF51283">
    <property type="entry name" value="dUTPase-like"/>
    <property type="match status" value="1"/>
</dbReference>
<dbReference type="GO" id="GO:0046081">
    <property type="term" value="P:dUTP catabolic process"/>
    <property type="evidence" value="ECO:0007669"/>
    <property type="project" value="InterPro"/>
</dbReference>
<dbReference type="PANTHER" id="PTHR11241">
    <property type="entry name" value="DEOXYURIDINE 5'-TRIPHOSPHATE NUCLEOTIDOHYDROLASE"/>
    <property type="match status" value="1"/>
</dbReference>
<keyword evidence="3" id="KW-0378">Hydrolase</keyword>
<dbReference type="Pfam" id="PF00692">
    <property type="entry name" value="dUTPase"/>
    <property type="match status" value="1"/>
</dbReference>
<dbReference type="Gene3D" id="2.70.40.10">
    <property type="match status" value="1"/>
</dbReference>
<sequence length="142" mass="15479">MLQVAIKKLHPSAIIPSYAKPGDAGLDLTAVRILSDDNNQITYGTGLAFEIPADHVGLIFPRSSIRKYELALTNSVGVIDSGYRGEIQFTFHKTSHSNSTKYEIGDRIGQLVIIPYPQVKLVEESNLSETERGEEGFGSSGN</sequence>
<dbReference type="NCBIfam" id="TIGR00576">
    <property type="entry name" value="dut"/>
    <property type="match status" value="1"/>
</dbReference>
<dbReference type="EC" id="3.6.1.23" evidence="2"/>
<evidence type="ECO:0000259" key="5">
    <source>
        <dbReference type="Pfam" id="PF00692"/>
    </source>
</evidence>
<evidence type="ECO:0000256" key="3">
    <source>
        <dbReference type="ARBA" id="ARBA00022801"/>
    </source>
</evidence>
<evidence type="ECO:0000256" key="1">
    <source>
        <dbReference type="ARBA" id="ARBA00006581"/>
    </source>
</evidence>